<evidence type="ECO:0000256" key="1">
    <source>
        <dbReference type="ARBA" id="ARBA00007409"/>
    </source>
</evidence>
<dbReference type="RefSeq" id="XP_064757523.1">
    <property type="nucleotide sequence ID" value="XM_064894836.1"/>
</dbReference>
<dbReference type="GO" id="GO:0004364">
    <property type="term" value="F:glutathione transferase activity"/>
    <property type="evidence" value="ECO:0007669"/>
    <property type="project" value="UniProtKB-EC"/>
</dbReference>
<comment type="similarity">
    <text evidence="1">Belongs to the GST superfamily.</text>
</comment>
<name>A0AAN7T030_9EURO</name>
<dbReference type="GeneID" id="90020144"/>
<gene>
    <name evidence="4" type="primary">GST2</name>
    <name evidence="4" type="ORF">LTR05_003635</name>
</gene>
<accession>A0AAN7T030</accession>
<proteinExistence type="inferred from homology"/>
<dbReference type="SFLD" id="SFLDG00358">
    <property type="entry name" value="Main_(cytGST)"/>
    <property type="match status" value="1"/>
</dbReference>
<dbReference type="EC" id="2.5.1.18" evidence="4"/>
<dbReference type="SUPFAM" id="SSF47616">
    <property type="entry name" value="GST C-terminal domain-like"/>
    <property type="match status" value="1"/>
</dbReference>
<sequence length="255" mass="29218">MSQSQSPNITLYTDATPNGIKISIALEELGLPYKTEHVNITTNKQKEPWFLEINPNGRIPAMTDSFKDGETVRLFEGGSILQYLADTYDHDHKISFPRGSREYYECNNWLFWQHGGLGPMQGQANHFFRYAPEKIKYGIDRYQNESRRLYGILDKHLAKSKSGFIVGDHISLADITSIGWVMFAGWAGVDINEFPNVKKWEDMMYERPAVQKGGDVPKPLKIKKMLAEDPEAAEKYAKESSKWIMQGMKEDEKKS</sequence>
<evidence type="ECO:0000259" key="3">
    <source>
        <dbReference type="PROSITE" id="PS50405"/>
    </source>
</evidence>
<dbReference type="InterPro" id="IPR036249">
    <property type="entry name" value="Thioredoxin-like_sf"/>
</dbReference>
<evidence type="ECO:0000259" key="2">
    <source>
        <dbReference type="PROSITE" id="PS50404"/>
    </source>
</evidence>
<protein>
    <submittedName>
        <fullName evidence="4">Glutathione S-transferase 2</fullName>
        <ecNumber evidence="4">2.5.1.18</ecNumber>
    </submittedName>
</protein>
<comment type="caution">
    <text evidence="4">The sequence shown here is derived from an EMBL/GenBank/DDBJ whole genome shotgun (WGS) entry which is preliminary data.</text>
</comment>
<dbReference type="EMBL" id="JAVRRJ010000003">
    <property type="protein sequence ID" value="KAK5086467.1"/>
    <property type="molecule type" value="Genomic_DNA"/>
</dbReference>
<feature type="domain" description="GST N-terminal" evidence="2">
    <location>
        <begin position="6"/>
        <end position="92"/>
    </location>
</feature>
<dbReference type="FunFam" id="3.40.30.10:FF:000172">
    <property type="entry name" value="Glutathione S-transferase GstA"/>
    <property type="match status" value="1"/>
</dbReference>
<dbReference type="Pfam" id="PF13409">
    <property type="entry name" value="GST_N_2"/>
    <property type="match status" value="1"/>
</dbReference>
<reference evidence="4 5" key="1">
    <citation type="submission" date="2023-08" db="EMBL/GenBank/DDBJ databases">
        <title>Black Yeasts Isolated from many extreme environments.</title>
        <authorList>
            <person name="Coleine C."/>
            <person name="Stajich J.E."/>
            <person name="Selbmann L."/>
        </authorList>
    </citation>
    <scope>NUCLEOTIDE SEQUENCE [LARGE SCALE GENOMIC DNA]</scope>
    <source>
        <strain evidence="4 5">CCFEE 5910</strain>
    </source>
</reference>
<dbReference type="SFLD" id="SFLDG01151">
    <property type="entry name" value="Main.2:_Nu-like"/>
    <property type="match status" value="1"/>
</dbReference>
<dbReference type="Gene3D" id="1.20.1050.10">
    <property type="match status" value="1"/>
</dbReference>
<feature type="domain" description="GST C-terminal" evidence="3">
    <location>
        <begin position="99"/>
        <end position="226"/>
    </location>
</feature>
<dbReference type="PANTHER" id="PTHR44051:SF8">
    <property type="entry name" value="GLUTATHIONE S-TRANSFERASE GSTA"/>
    <property type="match status" value="1"/>
</dbReference>
<dbReference type="CDD" id="cd03048">
    <property type="entry name" value="GST_N_Ure2p_like"/>
    <property type="match status" value="1"/>
</dbReference>
<dbReference type="AlphaFoldDB" id="A0AAN7T030"/>
<dbReference type="SUPFAM" id="SSF52833">
    <property type="entry name" value="Thioredoxin-like"/>
    <property type="match status" value="1"/>
</dbReference>
<dbReference type="InterPro" id="IPR010987">
    <property type="entry name" value="Glutathione-S-Trfase_C-like"/>
</dbReference>
<dbReference type="InterPro" id="IPR004046">
    <property type="entry name" value="GST_C"/>
</dbReference>
<dbReference type="InterPro" id="IPR036282">
    <property type="entry name" value="Glutathione-S-Trfase_C_sf"/>
</dbReference>
<dbReference type="SFLD" id="SFLDS00019">
    <property type="entry name" value="Glutathione_Transferase_(cytos"/>
    <property type="match status" value="1"/>
</dbReference>
<dbReference type="InterPro" id="IPR004045">
    <property type="entry name" value="Glutathione_S-Trfase_N"/>
</dbReference>
<dbReference type="Proteomes" id="UP001309876">
    <property type="component" value="Unassembled WGS sequence"/>
</dbReference>
<dbReference type="Gene3D" id="3.40.30.10">
    <property type="entry name" value="Glutaredoxin"/>
    <property type="match status" value="1"/>
</dbReference>
<dbReference type="Pfam" id="PF00043">
    <property type="entry name" value="GST_C"/>
    <property type="match status" value="1"/>
</dbReference>
<dbReference type="PANTHER" id="PTHR44051">
    <property type="entry name" value="GLUTATHIONE S-TRANSFERASE-RELATED"/>
    <property type="match status" value="1"/>
</dbReference>
<organism evidence="4 5">
    <name type="scientific">Lithohypha guttulata</name>
    <dbReference type="NCBI Taxonomy" id="1690604"/>
    <lineage>
        <taxon>Eukaryota</taxon>
        <taxon>Fungi</taxon>
        <taxon>Dikarya</taxon>
        <taxon>Ascomycota</taxon>
        <taxon>Pezizomycotina</taxon>
        <taxon>Eurotiomycetes</taxon>
        <taxon>Chaetothyriomycetidae</taxon>
        <taxon>Chaetothyriales</taxon>
        <taxon>Trichomeriaceae</taxon>
        <taxon>Lithohypha</taxon>
    </lineage>
</organism>
<keyword evidence="5" id="KW-1185">Reference proteome</keyword>
<evidence type="ECO:0000313" key="4">
    <source>
        <dbReference type="EMBL" id="KAK5086467.1"/>
    </source>
</evidence>
<dbReference type="PROSITE" id="PS50404">
    <property type="entry name" value="GST_NTER"/>
    <property type="match status" value="1"/>
</dbReference>
<evidence type="ECO:0000313" key="5">
    <source>
        <dbReference type="Proteomes" id="UP001309876"/>
    </source>
</evidence>
<dbReference type="PROSITE" id="PS50405">
    <property type="entry name" value="GST_CTER"/>
    <property type="match status" value="1"/>
</dbReference>
<dbReference type="InterPro" id="IPR040079">
    <property type="entry name" value="Glutathione_S-Trfase"/>
</dbReference>
<dbReference type="CDD" id="cd10291">
    <property type="entry name" value="GST_C_YfcG_like"/>
    <property type="match status" value="1"/>
</dbReference>
<keyword evidence="4" id="KW-0808">Transferase</keyword>